<dbReference type="Proteomes" id="UP000470404">
    <property type="component" value="Unassembled WGS sequence"/>
</dbReference>
<protein>
    <submittedName>
        <fullName evidence="2">Uncharacterized protein</fullName>
    </submittedName>
</protein>
<comment type="caution">
    <text evidence="2">The sequence shown here is derived from an EMBL/GenBank/DDBJ whole genome shotgun (WGS) entry which is preliminary data.</text>
</comment>
<name>A0ABX0BGK5_9PSEU</name>
<feature type="region of interest" description="Disordered" evidence="1">
    <location>
        <begin position="74"/>
        <end position="94"/>
    </location>
</feature>
<evidence type="ECO:0000256" key="1">
    <source>
        <dbReference type="SAM" id="MobiDB-lite"/>
    </source>
</evidence>
<reference evidence="2 3" key="1">
    <citation type="submission" date="2020-01" db="EMBL/GenBank/DDBJ databases">
        <title>Insect and environment-associated Actinomycetes.</title>
        <authorList>
            <person name="Currrie C."/>
            <person name="Chevrette M."/>
            <person name="Carlson C."/>
            <person name="Stubbendieck R."/>
            <person name="Wendt-Pienkowski E."/>
        </authorList>
    </citation>
    <scope>NUCLEOTIDE SEQUENCE [LARGE SCALE GENOMIC DNA]</scope>
    <source>
        <strain evidence="2 3">SID8386</strain>
    </source>
</reference>
<accession>A0ABX0BGK5</accession>
<evidence type="ECO:0000313" key="3">
    <source>
        <dbReference type="Proteomes" id="UP000470404"/>
    </source>
</evidence>
<keyword evidence="3" id="KW-1185">Reference proteome</keyword>
<dbReference type="EMBL" id="JAAGNC010000012">
    <property type="protein sequence ID" value="NEC54321.1"/>
    <property type="molecule type" value="Genomic_DNA"/>
</dbReference>
<proteinExistence type="predicted"/>
<gene>
    <name evidence="2" type="ORF">G3I59_01505</name>
</gene>
<evidence type="ECO:0000313" key="2">
    <source>
        <dbReference type="EMBL" id="NEC54321.1"/>
    </source>
</evidence>
<sequence length="94" mass="10130">MSWRSKHALANCGQVSMLATTIRASTVSDVVEVSGARSALRMAVRARSLPTGQAGMRPDCAAPRRQLSDKEYVLPGNRRPQSPANIRKPGTAVR</sequence>
<organism evidence="2 3">
    <name type="scientific">Amycolatopsis rubida</name>
    <dbReference type="NCBI Taxonomy" id="112413"/>
    <lineage>
        <taxon>Bacteria</taxon>
        <taxon>Bacillati</taxon>
        <taxon>Actinomycetota</taxon>
        <taxon>Actinomycetes</taxon>
        <taxon>Pseudonocardiales</taxon>
        <taxon>Pseudonocardiaceae</taxon>
        <taxon>Amycolatopsis</taxon>
    </lineage>
</organism>
<dbReference type="RefSeq" id="WP_157905111.1">
    <property type="nucleotide sequence ID" value="NZ_JAAGNC010000012.1"/>
</dbReference>